<dbReference type="InterPro" id="IPR050194">
    <property type="entry name" value="Glycosyltransferase_grp1"/>
</dbReference>
<dbReference type="Gene3D" id="3.40.50.2000">
    <property type="entry name" value="Glycogen Phosphorylase B"/>
    <property type="match status" value="2"/>
</dbReference>
<dbReference type="Proteomes" id="UP000598971">
    <property type="component" value="Unassembled WGS sequence"/>
</dbReference>
<dbReference type="EMBL" id="WHPF01000016">
    <property type="protein sequence ID" value="NNV57549.1"/>
    <property type="molecule type" value="Genomic_DNA"/>
</dbReference>
<organism evidence="3 4">
    <name type="scientific">Limnovirga soli</name>
    <dbReference type="NCBI Taxonomy" id="2656915"/>
    <lineage>
        <taxon>Bacteria</taxon>
        <taxon>Pseudomonadati</taxon>
        <taxon>Bacteroidota</taxon>
        <taxon>Chitinophagia</taxon>
        <taxon>Chitinophagales</taxon>
        <taxon>Chitinophagaceae</taxon>
        <taxon>Limnovirga</taxon>
    </lineage>
</organism>
<comment type="caution">
    <text evidence="3">The sequence shown here is derived from an EMBL/GenBank/DDBJ whole genome shotgun (WGS) entry which is preliminary data.</text>
</comment>
<accession>A0A8J8FME3</accession>
<dbReference type="PANTHER" id="PTHR45947:SF3">
    <property type="entry name" value="SULFOQUINOVOSYL TRANSFERASE SQD2"/>
    <property type="match status" value="1"/>
</dbReference>
<protein>
    <submittedName>
        <fullName evidence="3">Glycosyltransferase</fullName>
    </submittedName>
</protein>
<dbReference type="PANTHER" id="PTHR45947">
    <property type="entry name" value="SULFOQUINOVOSYL TRANSFERASE SQD2"/>
    <property type="match status" value="1"/>
</dbReference>
<name>A0A8J8FME3_9BACT</name>
<dbReference type="Pfam" id="PF13439">
    <property type="entry name" value="Glyco_transf_4"/>
    <property type="match status" value="1"/>
</dbReference>
<dbReference type="InterPro" id="IPR028098">
    <property type="entry name" value="Glyco_trans_4-like_N"/>
</dbReference>
<evidence type="ECO:0000313" key="4">
    <source>
        <dbReference type="Proteomes" id="UP000598971"/>
    </source>
</evidence>
<evidence type="ECO:0000259" key="1">
    <source>
        <dbReference type="Pfam" id="PF00534"/>
    </source>
</evidence>
<dbReference type="Pfam" id="PF00534">
    <property type="entry name" value="Glycos_transf_1"/>
    <property type="match status" value="1"/>
</dbReference>
<dbReference type="RefSeq" id="WP_171609496.1">
    <property type="nucleotide sequence ID" value="NZ_WHPF01000016.1"/>
</dbReference>
<proteinExistence type="predicted"/>
<keyword evidence="4" id="KW-1185">Reference proteome</keyword>
<reference evidence="3" key="1">
    <citation type="submission" date="2019-10" db="EMBL/GenBank/DDBJ databases">
        <title>Draft genome sequence of Panacibacter sp. KCS-6.</title>
        <authorList>
            <person name="Yim K.J."/>
        </authorList>
    </citation>
    <scope>NUCLEOTIDE SEQUENCE</scope>
    <source>
        <strain evidence="3">KCS-6</strain>
    </source>
</reference>
<dbReference type="GO" id="GO:0016757">
    <property type="term" value="F:glycosyltransferase activity"/>
    <property type="evidence" value="ECO:0007669"/>
    <property type="project" value="InterPro"/>
</dbReference>
<dbReference type="SUPFAM" id="SSF53756">
    <property type="entry name" value="UDP-Glycosyltransferase/glycogen phosphorylase"/>
    <property type="match status" value="1"/>
</dbReference>
<sequence>MMQRVLWLASWYPNKYEPVNGDFIQRHAIAVAAHLPVDVVHVLQLGANTFIAKDNCVINKKGMLTEYIYEFAFTPRGISVVDKIRYQLAYKKCYRKAWQQYKQQFGKPAFVHVHVPMKAGFMALELLKKENIPYVVSEQASHYEMAAPDNFFTRSYFYRSNTKRVFANAALVTNVSATIGKKLASLFNLKEVITIHNLVDTAVFNYSGEDLHTPFRFLHVSSMSSQKNVTGILDALALLKRTAADWECVFCGPAGTDLIDNAAAKGLQDKVHFTGEITYTQVAEQMKQSDAFILFSDHENFPCVVVEALCCGLPVISSTAGGVAEAVHNKNGYLVAAGDSEDLYKKLLHIIDHYEVFNRALIANEAAALYNCDQIANEFLLVYQRLQPAKKVFEESAS</sequence>
<feature type="domain" description="Glycosyltransferase subfamily 4-like N-terminal" evidence="2">
    <location>
        <begin position="93"/>
        <end position="202"/>
    </location>
</feature>
<feature type="domain" description="Glycosyl transferase family 1" evidence="1">
    <location>
        <begin position="213"/>
        <end position="354"/>
    </location>
</feature>
<gene>
    <name evidence="3" type="ORF">GD597_18905</name>
</gene>
<evidence type="ECO:0000313" key="3">
    <source>
        <dbReference type="EMBL" id="NNV57549.1"/>
    </source>
</evidence>
<evidence type="ECO:0000259" key="2">
    <source>
        <dbReference type="Pfam" id="PF13439"/>
    </source>
</evidence>
<dbReference type="InterPro" id="IPR001296">
    <property type="entry name" value="Glyco_trans_1"/>
</dbReference>
<dbReference type="AlphaFoldDB" id="A0A8J8FME3"/>